<keyword evidence="2" id="KW-0472">Membrane</keyword>
<feature type="compositionally biased region" description="Polar residues" evidence="1">
    <location>
        <begin position="405"/>
        <end position="414"/>
    </location>
</feature>
<evidence type="ECO:0000313" key="4">
    <source>
        <dbReference type="EMBL" id="GFR41128.1"/>
    </source>
</evidence>
<evidence type="ECO:0000256" key="1">
    <source>
        <dbReference type="SAM" id="MobiDB-lite"/>
    </source>
</evidence>
<dbReference type="PANTHER" id="PTHR19308">
    <property type="entry name" value="PHOSPHATIDYLCHOLINE TRANSFER PROTEIN"/>
    <property type="match status" value="1"/>
</dbReference>
<feature type="transmembrane region" description="Helical" evidence="2">
    <location>
        <begin position="12"/>
        <end position="34"/>
    </location>
</feature>
<dbReference type="InterPro" id="IPR023393">
    <property type="entry name" value="START-like_dom_sf"/>
</dbReference>
<reference evidence="4 5" key="1">
    <citation type="journal article" date="2021" name="Sci. Rep.">
        <title>Genome sequencing of the multicellular alga Astrephomene provides insights into convergent evolution of germ-soma differentiation.</title>
        <authorList>
            <person name="Yamashita S."/>
            <person name="Yamamoto K."/>
            <person name="Matsuzaki R."/>
            <person name="Suzuki S."/>
            <person name="Yamaguchi H."/>
            <person name="Hirooka S."/>
            <person name="Minakuchi Y."/>
            <person name="Miyagishima S."/>
            <person name="Kawachi M."/>
            <person name="Toyoda A."/>
            <person name="Nozaki H."/>
        </authorList>
    </citation>
    <scope>NUCLEOTIDE SEQUENCE [LARGE SCALE GENOMIC DNA]</scope>
    <source>
        <strain evidence="4 5">NIES-4017</strain>
    </source>
</reference>
<organism evidence="4 5">
    <name type="scientific">Astrephomene gubernaculifera</name>
    <dbReference type="NCBI Taxonomy" id="47775"/>
    <lineage>
        <taxon>Eukaryota</taxon>
        <taxon>Viridiplantae</taxon>
        <taxon>Chlorophyta</taxon>
        <taxon>core chlorophytes</taxon>
        <taxon>Chlorophyceae</taxon>
        <taxon>CS clade</taxon>
        <taxon>Chlamydomonadales</taxon>
        <taxon>Astrephomenaceae</taxon>
        <taxon>Astrephomene</taxon>
    </lineage>
</organism>
<gene>
    <name evidence="4" type="ORF">Agub_g1776</name>
</gene>
<evidence type="ECO:0000259" key="3">
    <source>
        <dbReference type="PROSITE" id="PS50848"/>
    </source>
</evidence>
<dbReference type="InterPro" id="IPR002913">
    <property type="entry name" value="START_lipid-bd_dom"/>
</dbReference>
<proteinExistence type="predicted"/>
<evidence type="ECO:0000313" key="5">
    <source>
        <dbReference type="Proteomes" id="UP001054857"/>
    </source>
</evidence>
<protein>
    <recommendedName>
        <fullName evidence="3">START domain-containing protein</fullName>
    </recommendedName>
</protein>
<feature type="region of interest" description="Disordered" evidence="1">
    <location>
        <begin position="346"/>
        <end position="384"/>
    </location>
</feature>
<comment type="caution">
    <text evidence="4">The sequence shown here is derived from an EMBL/GenBank/DDBJ whole genome shotgun (WGS) entry which is preliminary data.</text>
</comment>
<dbReference type="Gene3D" id="3.30.530.20">
    <property type="match status" value="1"/>
</dbReference>
<dbReference type="GO" id="GO:0005737">
    <property type="term" value="C:cytoplasm"/>
    <property type="evidence" value="ECO:0007669"/>
    <property type="project" value="UniProtKB-ARBA"/>
</dbReference>
<dbReference type="PANTHER" id="PTHR19308:SF39">
    <property type="entry name" value="PHOSPHATIDYLCHOLINE TRANSFER PROTEIN"/>
    <property type="match status" value="1"/>
</dbReference>
<accession>A0AAD3DGI1</accession>
<keyword evidence="2" id="KW-0812">Transmembrane</keyword>
<feature type="compositionally biased region" description="Low complexity" evidence="1">
    <location>
        <begin position="360"/>
        <end position="381"/>
    </location>
</feature>
<sequence>MAAFGVWPLSGALWQVVAAVLPVWLLGALMGYLLPRPASAKSQSATSWALFFSGPHIRRWAAFYHVAVIVRDVWKQYTAPGTFRAFCKAIIRGFTGKGFYIELPAVVADKTIEDVGATKSTRDADHWYVTQKDLAFFRYHAEENGDCPGASAWEVLMEKEIPNCLKYTAWRRTLANGKTEYKSVTHSADATAQEFTDLYFDDDFRPSWDTMIIHHEVVEHGDFSHRQQVVRWVRRFPIKFLSDREYTIARRMFTTEDGLYGITKVVDHPSSRRATQVVKMDVYYSMWRSRTVACPWGTDRPACETVLLHHEQFKISEHMARFAARHGMWGFVKTLAERTPVYVARRRQRGVPPNDADPMAYGYNGAPNPPGAGSAAPQSPRGGAGCCMQTSMSSLSLCSLESSSPGGTNSSLRRASSAGLPRGKSVPSGVKGLLAVAMASGLAVLMKRSKSMPSNLNNVKALKSKRSQQLRRQNSLAF</sequence>
<dbReference type="SUPFAM" id="SSF55961">
    <property type="entry name" value="Bet v1-like"/>
    <property type="match status" value="1"/>
</dbReference>
<dbReference type="Proteomes" id="UP001054857">
    <property type="component" value="Unassembled WGS sequence"/>
</dbReference>
<evidence type="ECO:0000256" key="2">
    <source>
        <dbReference type="SAM" id="Phobius"/>
    </source>
</evidence>
<feature type="region of interest" description="Disordered" evidence="1">
    <location>
        <begin position="398"/>
        <end position="426"/>
    </location>
</feature>
<dbReference type="AlphaFoldDB" id="A0AAD3DGI1"/>
<name>A0AAD3DGI1_9CHLO</name>
<dbReference type="InterPro" id="IPR051213">
    <property type="entry name" value="START_lipid_transfer"/>
</dbReference>
<dbReference type="EMBL" id="BMAR01000001">
    <property type="protein sequence ID" value="GFR41128.1"/>
    <property type="molecule type" value="Genomic_DNA"/>
</dbReference>
<dbReference type="PROSITE" id="PS50848">
    <property type="entry name" value="START"/>
    <property type="match status" value="1"/>
</dbReference>
<keyword evidence="2" id="KW-1133">Transmembrane helix</keyword>
<dbReference type="GO" id="GO:0008289">
    <property type="term" value="F:lipid binding"/>
    <property type="evidence" value="ECO:0007669"/>
    <property type="project" value="InterPro"/>
</dbReference>
<keyword evidence="5" id="KW-1185">Reference proteome</keyword>
<feature type="domain" description="START" evidence="3">
    <location>
        <begin position="153"/>
        <end position="344"/>
    </location>
</feature>